<sequence>MVVLGNKRIPNDVEYLLELGPKYSVHPRLDKTELVSLVRQASERTKAGEFESCVQQGVKCLPKESMRKGTLKILHLVSALKKADIKLLQSDNEGGFVLFPNPLYEEKVVAALSGNFRELPKVAPAKVKRKPQTPCDIAGLTRLTLSVRTCKALYSFERPRGLRNEDHHRAPCYLLGPLRPPTRLVTTGWQRRDSAHAKSQQARASIGIVSAEIMAAECALYSFERPRGLRNEDHHRAPCYLLGPLRPPTRLVTGHNLFSADSKQRDATPLFAIFEWAESYGENSF</sequence>
<organism evidence="1 2">
    <name type="scientific">Rhipicephalus microplus</name>
    <name type="common">Cattle tick</name>
    <name type="synonym">Boophilus microplus</name>
    <dbReference type="NCBI Taxonomy" id="6941"/>
    <lineage>
        <taxon>Eukaryota</taxon>
        <taxon>Metazoa</taxon>
        <taxon>Ecdysozoa</taxon>
        <taxon>Arthropoda</taxon>
        <taxon>Chelicerata</taxon>
        <taxon>Arachnida</taxon>
        <taxon>Acari</taxon>
        <taxon>Parasitiformes</taxon>
        <taxon>Ixodida</taxon>
        <taxon>Ixodoidea</taxon>
        <taxon>Ixodidae</taxon>
        <taxon>Rhipicephalinae</taxon>
        <taxon>Rhipicephalus</taxon>
        <taxon>Boophilus</taxon>
    </lineage>
</organism>
<name>A0A9J6CVF0_RHIMP</name>
<accession>A0A9J6CVF0</accession>
<reference evidence="1" key="1">
    <citation type="journal article" date="2020" name="Cell">
        <title>Large-Scale Comparative Analyses of Tick Genomes Elucidate Their Genetic Diversity and Vector Capacities.</title>
        <authorList>
            <consortium name="Tick Genome and Microbiome Consortium (TIGMIC)"/>
            <person name="Jia N."/>
            <person name="Wang J."/>
            <person name="Shi W."/>
            <person name="Du L."/>
            <person name="Sun Y."/>
            <person name="Zhan W."/>
            <person name="Jiang J.F."/>
            <person name="Wang Q."/>
            <person name="Zhang B."/>
            <person name="Ji P."/>
            <person name="Bell-Sakyi L."/>
            <person name="Cui X.M."/>
            <person name="Yuan T.T."/>
            <person name="Jiang B.G."/>
            <person name="Yang W.F."/>
            <person name="Lam T.T."/>
            <person name="Chang Q.C."/>
            <person name="Ding S.J."/>
            <person name="Wang X.J."/>
            <person name="Zhu J.G."/>
            <person name="Ruan X.D."/>
            <person name="Zhao L."/>
            <person name="Wei J.T."/>
            <person name="Ye R.Z."/>
            <person name="Que T.C."/>
            <person name="Du C.H."/>
            <person name="Zhou Y.H."/>
            <person name="Cheng J.X."/>
            <person name="Dai P.F."/>
            <person name="Guo W.B."/>
            <person name="Han X.H."/>
            <person name="Huang E.J."/>
            <person name="Li L.F."/>
            <person name="Wei W."/>
            <person name="Gao Y.C."/>
            <person name="Liu J.Z."/>
            <person name="Shao H.Z."/>
            <person name="Wang X."/>
            <person name="Wang C.C."/>
            <person name="Yang T.C."/>
            <person name="Huo Q.B."/>
            <person name="Li W."/>
            <person name="Chen H.Y."/>
            <person name="Chen S.E."/>
            <person name="Zhou L.G."/>
            <person name="Ni X.B."/>
            <person name="Tian J.H."/>
            <person name="Sheng Y."/>
            <person name="Liu T."/>
            <person name="Pan Y.S."/>
            <person name="Xia L.Y."/>
            <person name="Li J."/>
            <person name="Zhao F."/>
            <person name="Cao W.C."/>
        </authorList>
    </citation>
    <scope>NUCLEOTIDE SEQUENCE</scope>
    <source>
        <strain evidence="1">Rmic-2018</strain>
    </source>
</reference>
<dbReference type="Proteomes" id="UP000821866">
    <property type="component" value="Unassembled WGS sequence"/>
</dbReference>
<gene>
    <name evidence="1" type="ORF">HPB51_028986</name>
</gene>
<keyword evidence="2" id="KW-1185">Reference proteome</keyword>
<proteinExistence type="predicted"/>
<protein>
    <submittedName>
        <fullName evidence="1">Uncharacterized protein</fullName>
    </submittedName>
</protein>
<dbReference type="AlphaFoldDB" id="A0A9J6CVF0"/>
<comment type="caution">
    <text evidence="1">The sequence shown here is derived from an EMBL/GenBank/DDBJ whole genome shotgun (WGS) entry which is preliminary data.</text>
</comment>
<dbReference type="EMBL" id="JABSTU010006101">
    <property type="protein sequence ID" value="KAH7934647.1"/>
    <property type="molecule type" value="Genomic_DNA"/>
</dbReference>
<evidence type="ECO:0000313" key="1">
    <source>
        <dbReference type="EMBL" id="KAH7934647.1"/>
    </source>
</evidence>
<evidence type="ECO:0000313" key="2">
    <source>
        <dbReference type="Proteomes" id="UP000821866"/>
    </source>
</evidence>
<reference evidence="1" key="2">
    <citation type="submission" date="2021-09" db="EMBL/GenBank/DDBJ databases">
        <authorList>
            <person name="Jia N."/>
            <person name="Wang J."/>
            <person name="Shi W."/>
            <person name="Du L."/>
            <person name="Sun Y."/>
            <person name="Zhan W."/>
            <person name="Jiang J."/>
            <person name="Wang Q."/>
            <person name="Zhang B."/>
            <person name="Ji P."/>
            <person name="Sakyi L.B."/>
            <person name="Cui X."/>
            <person name="Yuan T."/>
            <person name="Jiang B."/>
            <person name="Yang W."/>
            <person name="Lam T.T.-Y."/>
            <person name="Chang Q."/>
            <person name="Ding S."/>
            <person name="Wang X."/>
            <person name="Zhu J."/>
            <person name="Ruan X."/>
            <person name="Zhao L."/>
            <person name="Wei J."/>
            <person name="Que T."/>
            <person name="Du C."/>
            <person name="Cheng J."/>
            <person name="Dai P."/>
            <person name="Han X."/>
            <person name="Huang E."/>
            <person name="Gao Y."/>
            <person name="Liu J."/>
            <person name="Shao H."/>
            <person name="Ye R."/>
            <person name="Li L."/>
            <person name="Wei W."/>
            <person name="Wang X."/>
            <person name="Wang C."/>
            <person name="Huo Q."/>
            <person name="Li W."/>
            <person name="Guo W."/>
            <person name="Chen H."/>
            <person name="Chen S."/>
            <person name="Zhou L."/>
            <person name="Zhou L."/>
            <person name="Ni X."/>
            <person name="Tian J."/>
            <person name="Zhou Y."/>
            <person name="Sheng Y."/>
            <person name="Liu T."/>
            <person name="Pan Y."/>
            <person name="Xia L."/>
            <person name="Li J."/>
            <person name="Zhao F."/>
            <person name="Cao W."/>
        </authorList>
    </citation>
    <scope>NUCLEOTIDE SEQUENCE</scope>
    <source>
        <strain evidence="1">Rmic-2018</strain>
        <tissue evidence="1">Larvae</tissue>
    </source>
</reference>